<feature type="domain" description="Bifunctional inhibitor/plant lipid transfer protein/seed storage helical" evidence="2">
    <location>
        <begin position="32"/>
        <end position="108"/>
    </location>
</feature>
<proteinExistence type="predicted"/>
<reference evidence="3" key="1">
    <citation type="journal article" date="2023" name="Nat. Commun.">
        <title>Diploid and tetraploid genomes of Acorus and the evolution of monocots.</title>
        <authorList>
            <person name="Ma L."/>
            <person name="Liu K.W."/>
            <person name="Li Z."/>
            <person name="Hsiao Y.Y."/>
            <person name="Qi Y."/>
            <person name="Fu T."/>
            <person name="Tang G.D."/>
            <person name="Zhang D."/>
            <person name="Sun W.H."/>
            <person name="Liu D.K."/>
            <person name="Li Y."/>
            <person name="Chen G.Z."/>
            <person name="Liu X.D."/>
            <person name="Liao X.Y."/>
            <person name="Jiang Y.T."/>
            <person name="Yu X."/>
            <person name="Hao Y."/>
            <person name="Huang J."/>
            <person name="Zhao X.W."/>
            <person name="Ke S."/>
            <person name="Chen Y.Y."/>
            <person name="Wu W.L."/>
            <person name="Hsu J.L."/>
            <person name="Lin Y.F."/>
            <person name="Huang M.D."/>
            <person name="Li C.Y."/>
            <person name="Huang L."/>
            <person name="Wang Z.W."/>
            <person name="Zhao X."/>
            <person name="Zhong W.Y."/>
            <person name="Peng D.H."/>
            <person name="Ahmad S."/>
            <person name="Lan S."/>
            <person name="Zhang J.S."/>
            <person name="Tsai W.C."/>
            <person name="Van de Peer Y."/>
            <person name="Liu Z.J."/>
        </authorList>
    </citation>
    <scope>NUCLEOTIDE SEQUENCE</scope>
    <source>
        <strain evidence="3">SCP</strain>
    </source>
</reference>
<reference evidence="3" key="2">
    <citation type="submission" date="2023-06" db="EMBL/GenBank/DDBJ databases">
        <authorList>
            <person name="Ma L."/>
            <person name="Liu K.-W."/>
            <person name="Li Z."/>
            <person name="Hsiao Y.-Y."/>
            <person name="Qi Y."/>
            <person name="Fu T."/>
            <person name="Tang G."/>
            <person name="Zhang D."/>
            <person name="Sun W.-H."/>
            <person name="Liu D.-K."/>
            <person name="Li Y."/>
            <person name="Chen G.-Z."/>
            <person name="Liu X.-D."/>
            <person name="Liao X.-Y."/>
            <person name="Jiang Y.-T."/>
            <person name="Yu X."/>
            <person name="Hao Y."/>
            <person name="Huang J."/>
            <person name="Zhao X.-W."/>
            <person name="Ke S."/>
            <person name="Chen Y.-Y."/>
            <person name="Wu W.-L."/>
            <person name="Hsu J.-L."/>
            <person name="Lin Y.-F."/>
            <person name="Huang M.-D."/>
            <person name="Li C.-Y."/>
            <person name="Huang L."/>
            <person name="Wang Z.-W."/>
            <person name="Zhao X."/>
            <person name="Zhong W.-Y."/>
            <person name="Peng D.-H."/>
            <person name="Ahmad S."/>
            <person name="Lan S."/>
            <person name="Zhang J.-S."/>
            <person name="Tsai W.-C."/>
            <person name="Van De Peer Y."/>
            <person name="Liu Z.-J."/>
        </authorList>
    </citation>
    <scope>NUCLEOTIDE SEQUENCE</scope>
    <source>
        <strain evidence="3">SCP</strain>
        <tissue evidence="3">Leaves</tissue>
    </source>
</reference>
<accession>A0AAV9A052</accession>
<dbReference type="PANTHER" id="PTHR33076">
    <property type="entry name" value="NON-SPECIFIC LIPID-TRANSFER PROTEIN 2-RELATED"/>
    <property type="match status" value="1"/>
</dbReference>
<dbReference type="AlphaFoldDB" id="A0AAV9A052"/>
<comment type="caution">
    <text evidence="3">The sequence shown here is derived from an EMBL/GenBank/DDBJ whole genome shotgun (WGS) entry which is preliminary data.</text>
</comment>
<dbReference type="GO" id="GO:0006869">
    <property type="term" value="P:lipid transport"/>
    <property type="evidence" value="ECO:0007669"/>
    <property type="project" value="InterPro"/>
</dbReference>
<evidence type="ECO:0000256" key="1">
    <source>
        <dbReference type="SAM" id="SignalP"/>
    </source>
</evidence>
<keyword evidence="4" id="KW-1185">Reference proteome</keyword>
<name>A0AAV9A052_ACOGR</name>
<dbReference type="EMBL" id="JAUJYN010000024">
    <property type="protein sequence ID" value="KAK1258213.1"/>
    <property type="molecule type" value="Genomic_DNA"/>
</dbReference>
<dbReference type="SUPFAM" id="SSF47699">
    <property type="entry name" value="Bifunctional inhibitor/lipid-transfer protein/seed storage 2S albumin"/>
    <property type="match status" value="1"/>
</dbReference>
<evidence type="ECO:0000259" key="2">
    <source>
        <dbReference type="Pfam" id="PF00234"/>
    </source>
</evidence>
<dbReference type="GO" id="GO:0008289">
    <property type="term" value="F:lipid binding"/>
    <property type="evidence" value="ECO:0007669"/>
    <property type="project" value="InterPro"/>
</dbReference>
<protein>
    <recommendedName>
        <fullName evidence="2">Bifunctional inhibitor/plant lipid transfer protein/seed storage helical domain-containing protein</fullName>
    </recommendedName>
</protein>
<dbReference type="PRINTS" id="PR00382">
    <property type="entry name" value="LIPIDTRNSFER"/>
</dbReference>
<dbReference type="InterPro" id="IPR016140">
    <property type="entry name" value="Bifunc_inhib/LTP/seed_store"/>
</dbReference>
<dbReference type="Gene3D" id="1.10.110.10">
    <property type="entry name" value="Plant lipid-transfer and hydrophobic proteins"/>
    <property type="match status" value="1"/>
</dbReference>
<keyword evidence="1" id="KW-0732">Signal</keyword>
<sequence length="120" mass="12828">MEMTKKGVTCVLILLVAMDYTFIGPARAQVSCSKVNSEISQCGSYLTGRVTSPSAECCNGVKLIHQSVAGSAQGRKETCDCIRRTMSTHSDLRDEAARALPGRCGIKAGILVSRDVNCSR</sequence>
<dbReference type="Proteomes" id="UP001179952">
    <property type="component" value="Unassembled WGS sequence"/>
</dbReference>
<evidence type="ECO:0000313" key="3">
    <source>
        <dbReference type="EMBL" id="KAK1258213.1"/>
    </source>
</evidence>
<dbReference type="CDD" id="cd01960">
    <property type="entry name" value="nsLTP1"/>
    <property type="match status" value="1"/>
</dbReference>
<dbReference type="Pfam" id="PF00234">
    <property type="entry name" value="Tryp_alpha_amyl"/>
    <property type="match status" value="1"/>
</dbReference>
<gene>
    <name evidence="3" type="ORF">QJS04_geneDACA021685</name>
</gene>
<feature type="chain" id="PRO_5043675950" description="Bifunctional inhibitor/plant lipid transfer protein/seed storage helical domain-containing protein" evidence="1">
    <location>
        <begin position="29"/>
        <end position="120"/>
    </location>
</feature>
<organism evidence="3 4">
    <name type="scientific">Acorus gramineus</name>
    <name type="common">Dwarf sweet flag</name>
    <dbReference type="NCBI Taxonomy" id="55184"/>
    <lineage>
        <taxon>Eukaryota</taxon>
        <taxon>Viridiplantae</taxon>
        <taxon>Streptophyta</taxon>
        <taxon>Embryophyta</taxon>
        <taxon>Tracheophyta</taxon>
        <taxon>Spermatophyta</taxon>
        <taxon>Magnoliopsida</taxon>
        <taxon>Liliopsida</taxon>
        <taxon>Acoraceae</taxon>
        <taxon>Acorus</taxon>
    </lineage>
</organism>
<dbReference type="InterPro" id="IPR000528">
    <property type="entry name" value="Plant_nsLTP"/>
</dbReference>
<evidence type="ECO:0000313" key="4">
    <source>
        <dbReference type="Proteomes" id="UP001179952"/>
    </source>
</evidence>
<dbReference type="InterPro" id="IPR036312">
    <property type="entry name" value="Bifun_inhib/LTP/seed_sf"/>
</dbReference>
<feature type="signal peptide" evidence="1">
    <location>
        <begin position="1"/>
        <end position="28"/>
    </location>
</feature>